<evidence type="ECO:0000313" key="3">
    <source>
        <dbReference type="Proteomes" id="UP000000268"/>
    </source>
</evidence>
<accession>B0BZJ3</accession>
<sequence>MQIWKLVTIELTLIFAYCLVLVFNVFNSNQNAQYPVQSNIQVTRPN</sequence>
<name>B0BZJ3_ACAM1</name>
<dbReference type="KEGG" id="amr:AM1_5793"/>
<dbReference type="EMBL" id="CP000828">
    <property type="protein sequence ID" value="ABW30738.1"/>
    <property type="molecule type" value="Genomic_DNA"/>
</dbReference>
<feature type="transmembrane region" description="Helical" evidence="1">
    <location>
        <begin position="6"/>
        <end position="26"/>
    </location>
</feature>
<organism evidence="2 3">
    <name type="scientific">Acaryochloris marina (strain MBIC 11017)</name>
    <dbReference type="NCBI Taxonomy" id="329726"/>
    <lineage>
        <taxon>Bacteria</taxon>
        <taxon>Bacillati</taxon>
        <taxon>Cyanobacteriota</taxon>
        <taxon>Cyanophyceae</taxon>
        <taxon>Acaryochloridales</taxon>
        <taxon>Acaryochloridaceae</taxon>
        <taxon>Acaryochloris</taxon>
    </lineage>
</organism>
<keyword evidence="1" id="KW-0812">Transmembrane</keyword>
<keyword evidence="1" id="KW-1133">Transmembrane helix</keyword>
<gene>
    <name evidence="2" type="ordered locus">AM1_5793</name>
</gene>
<dbReference type="Proteomes" id="UP000000268">
    <property type="component" value="Chromosome"/>
</dbReference>
<dbReference type="AlphaFoldDB" id="B0BZJ3"/>
<proteinExistence type="predicted"/>
<keyword evidence="3" id="KW-1185">Reference proteome</keyword>
<evidence type="ECO:0000313" key="2">
    <source>
        <dbReference type="EMBL" id="ABW30738.1"/>
    </source>
</evidence>
<protein>
    <submittedName>
        <fullName evidence="2">Uncharacterized protein</fullName>
    </submittedName>
</protein>
<reference evidence="2 3" key="1">
    <citation type="journal article" date="2008" name="Proc. Natl. Acad. Sci. U.S.A.">
        <title>Niche adaptation and genome expansion in the chlorophyll d-producing cyanobacterium Acaryochloris marina.</title>
        <authorList>
            <person name="Swingley W.D."/>
            <person name="Chen M."/>
            <person name="Cheung P.C."/>
            <person name="Conrad A.L."/>
            <person name="Dejesa L.C."/>
            <person name="Hao J."/>
            <person name="Honchak B.M."/>
            <person name="Karbach L.E."/>
            <person name="Kurdoglu A."/>
            <person name="Lahiri S."/>
            <person name="Mastrian S.D."/>
            <person name="Miyashita H."/>
            <person name="Page L."/>
            <person name="Ramakrishna P."/>
            <person name="Satoh S."/>
            <person name="Sattley W.M."/>
            <person name="Shimada Y."/>
            <person name="Taylor H.L."/>
            <person name="Tomo T."/>
            <person name="Tsuchiya T."/>
            <person name="Wang Z.T."/>
            <person name="Raymond J."/>
            <person name="Mimuro M."/>
            <person name="Blankenship R.E."/>
            <person name="Touchman J.W."/>
        </authorList>
    </citation>
    <scope>NUCLEOTIDE SEQUENCE [LARGE SCALE GENOMIC DNA]</scope>
    <source>
        <strain evidence="3">MBIC 11017</strain>
    </source>
</reference>
<keyword evidence="1" id="KW-0472">Membrane</keyword>
<dbReference type="HOGENOM" id="CLU_3178828_0_0_3"/>
<evidence type="ECO:0000256" key="1">
    <source>
        <dbReference type="SAM" id="Phobius"/>
    </source>
</evidence>